<dbReference type="EMBL" id="JAAALK010000289">
    <property type="protein sequence ID" value="KAG8049992.1"/>
    <property type="molecule type" value="Genomic_DNA"/>
</dbReference>
<dbReference type="EMBL" id="JAAALK010000289">
    <property type="protein sequence ID" value="KAG8049993.1"/>
    <property type="molecule type" value="Genomic_DNA"/>
</dbReference>
<keyword evidence="3" id="KW-1185">Reference proteome</keyword>
<dbReference type="InterPro" id="IPR037477">
    <property type="entry name" value="SCO2"/>
</dbReference>
<proteinExistence type="predicted"/>
<dbReference type="PANTHER" id="PTHR36035">
    <property type="entry name" value="PROTEIN DISULFIDE-ISOMERASE SCO2"/>
    <property type="match status" value="1"/>
</dbReference>
<name>A0A8J5RIT2_ZIZPA</name>
<feature type="region of interest" description="Disordered" evidence="1">
    <location>
        <begin position="1"/>
        <end position="91"/>
    </location>
</feature>
<evidence type="ECO:0000256" key="1">
    <source>
        <dbReference type="SAM" id="MobiDB-lite"/>
    </source>
</evidence>
<sequence length="160" mass="17656">MTPAKSTPLVFSRSNPSLSVSRCPLRPHPPPAAANTSGAAPTPDWFRPGAPADADPSTSGGRVAARDPGVRVKAKEGGEEEEKKGRGRRRRWWDLWSGDKESYLVDDVEPLPIPLTVPETEPMSREELDRRLGCDVESEDCKTVSYEWTGKCRAARGRDW</sequence>
<reference evidence="2" key="1">
    <citation type="journal article" date="2021" name="bioRxiv">
        <title>Whole Genome Assembly and Annotation of Northern Wild Rice, Zizania palustris L., Supports a Whole Genome Duplication in the Zizania Genus.</title>
        <authorList>
            <person name="Haas M."/>
            <person name="Kono T."/>
            <person name="Macchietto M."/>
            <person name="Millas R."/>
            <person name="McGilp L."/>
            <person name="Shao M."/>
            <person name="Duquette J."/>
            <person name="Hirsch C.N."/>
            <person name="Kimball J."/>
        </authorList>
    </citation>
    <scope>NUCLEOTIDE SEQUENCE</scope>
    <source>
        <tissue evidence="2">Fresh leaf tissue</tissue>
    </source>
</reference>
<accession>A0A8J5RIT2</accession>
<protein>
    <submittedName>
        <fullName evidence="2">Uncharacterized protein</fullName>
    </submittedName>
</protein>
<comment type="caution">
    <text evidence="2">The sequence shown here is derived from an EMBL/GenBank/DDBJ whole genome shotgun (WGS) entry which is preliminary data.</text>
</comment>
<reference evidence="2" key="2">
    <citation type="submission" date="2021-02" db="EMBL/GenBank/DDBJ databases">
        <authorList>
            <person name="Kimball J.A."/>
            <person name="Haas M.W."/>
            <person name="Macchietto M."/>
            <person name="Kono T."/>
            <person name="Duquette J."/>
            <person name="Shao M."/>
        </authorList>
    </citation>
    <scope>NUCLEOTIDE SEQUENCE</scope>
    <source>
        <tissue evidence="2">Fresh leaf tissue</tissue>
    </source>
</reference>
<dbReference type="PANTHER" id="PTHR36035:SF1">
    <property type="entry name" value="PROTEIN DISULFIDE-ISOMERASE SCO2"/>
    <property type="match status" value="1"/>
</dbReference>
<evidence type="ECO:0000313" key="3">
    <source>
        <dbReference type="Proteomes" id="UP000729402"/>
    </source>
</evidence>
<dbReference type="AlphaFoldDB" id="A0A8J5RIT2"/>
<feature type="compositionally biased region" description="Basic and acidic residues" evidence="1">
    <location>
        <begin position="64"/>
        <end position="84"/>
    </location>
</feature>
<evidence type="ECO:0000313" key="2">
    <source>
        <dbReference type="EMBL" id="KAG8049993.1"/>
    </source>
</evidence>
<organism evidence="2 3">
    <name type="scientific">Zizania palustris</name>
    <name type="common">Northern wild rice</name>
    <dbReference type="NCBI Taxonomy" id="103762"/>
    <lineage>
        <taxon>Eukaryota</taxon>
        <taxon>Viridiplantae</taxon>
        <taxon>Streptophyta</taxon>
        <taxon>Embryophyta</taxon>
        <taxon>Tracheophyta</taxon>
        <taxon>Spermatophyta</taxon>
        <taxon>Magnoliopsida</taxon>
        <taxon>Liliopsida</taxon>
        <taxon>Poales</taxon>
        <taxon>Poaceae</taxon>
        <taxon>BOP clade</taxon>
        <taxon>Oryzoideae</taxon>
        <taxon>Oryzeae</taxon>
        <taxon>Zizaniinae</taxon>
        <taxon>Zizania</taxon>
    </lineage>
</organism>
<dbReference type="OrthoDB" id="2018364at2759"/>
<dbReference type="Proteomes" id="UP000729402">
    <property type="component" value="Unassembled WGS sequence"/>
</dbReference>
<gene>
    <name evidence="2" type="ORF">GUJ93_ZPchr0009g1911</name>
</gene>